<protein>
    <submittedName>
        <fullName evidence="5">Polyadenylate-binding protein RBP45B</fullName>
    </submittedName>
</protein>
<reference evidence="5" key="1">
    <citation type="journal article" date="2023" name="Nat. Commun.">
        <title>Diploid and tetraploid genomes of Acorus and the evolution of monocots.</title>
        <authorList>
            <person name="Ma L."/>
            <person name="Liu K.W."/>
            <person name="Li Z."/>
            <person name="Hsiao Y.Y."/>
            <person name="Qi Y."/>
            <person name="Fu T."/>
            <person name="Tang G.D."/>
            <person name="Zhang D."/>
            <person name="Sun W.H."/>
            <person name="Liu D.K."/>
            <person name="Li Y."/>
            <person name="Chen G.Z."/>
            <person name="Liu X.D."/>
            <person name="Liao X.Y."/>
            <person name="Jiang Y.T."/>
            <person name="Yu X."/>
            <person name="Hao Y."/>
            <person name="Huang J."/>
            <person name="Zhao X.W."/>
            <person name="Ke S."/>
            <person name="Chen Y.Y."/>
            <person name="Wu W.L."/>
            <person name="Hsu J.L."/>
            <person name="Lin Y.F."/>
            <person name="Huang M.D."/>
            <person name="Li C.Y."/>
            <person name="Huang L."/>
            <person name="Wang Z.W."/>
            <person name="Zhao X."/>
            <person name="Zhong W.Y."/>
            <person name="Peng D.H."/>
            <person name="Ahmad S."/>
            <person name="Lan S."/>
            <person name="Zhang J.S."/>
            <person name="Tsai W.C."/>
            <person name="Van de Peer Y."/>
            <person name="Liu Z.J."/>
        </authorList>
    </citation>
    <scope>NUCLEOTIDE SEQUENCE</scope>
    <source>
        <strain evidence="5">CP</strain>
    </source>
</reference>
<dbReference type="Gene3D" id="3.30.70.330">
    <property type="match status" value="2"/>
</dbReference>
<dbReference type="Proteomes" id="UP001180020">
    <property type="component" value="Unassembled WGS sequence"/>
</dbReference>
<dbReference type="GO" id="GO:0005634">
    <property type="term" value="C:nucleus"/>
    <property type="evidence" value="ECO:0007669"/>
    <property type="project" value="TreeGrafter"/>
</dbReference>
<feature type="domain" description="RRM" evidence="4">
    <location>
        <begin position="176"/>
        <end position="253"/>
    </location>
</feature>
<dbReference type="InterPro" id="IPR000504">
    <property type="entry name" value="RRM_dom"/>
</dbReference>
<gene>
    <name evidence="5" type="primary">RBP45B</name>
    <name evidence="5" type="ORF">QJS10_CPB12g01281</name>
</gene>
<feature type="region of interest" description="Disordered" evidence="3">
    <location>
        <begin position="343"/>
        <end position="363"/>
    </location>
</feature>
<dbReference type="Pfam" id="PF00076">
    <property type="entry name" value="RRM_1"/>
    <property type="match status" value="2"/>
</dbReference>
<dbReference type="PANTHER" id="PTHR48024:SF9">
    <property type="entry name" value="UBP1-ASSOCIATED PROTEINS 1A-RELATED"/>
    <property type="match status" value="1"/>
</dbReference>
<proteinExistence type="predicted"/>
<feature type="domain" description="RRM" evidence="4">
    <location>
        <begin position="79"/>
        <end position="185"/>
    </location>
</feature>
<organism evidence="5 6">
    <name type="scientific">Acorus calamus</name>
    <name type="common">Sweet flag</name>
    <dbReference type="NCBI Taxonomy" id="4465"/>
    <lineage>
        <taxon>Eukaryota</taxon>
        <taxon>Viridiplantae</taxon>
        <taxon>Streptophyta</taxon>
        <taxon>Embryophyta</taxon>
        <taxon>Tracheophyta</taxon>
        <taxon>Spermatophyta</taxon>
        <taxon>Magnoliopsida</taxon>
        <taxon>Liliopsida</taxon>
        <taxon>Acoraceae</taxon>
        <taxon>Acorus</taxon>
    </lineage>
</organism>
<evidence type="ECO:0000259" key="4">
    <source>
        <dbReference type="PROSITE" id="PS50102"/>
    </source>
</evidence>
<dbReference type="InterPro" id="IPR035979">
    <property type="entry name" value="RBD_domain_sf"/>
</dbReference>
<reference evidence="5" key="2">
    <citation type="submission" date="2023-06" db="EMBL/GenBank/DDBJ databases">
        <authorList>
            <person name="Ma L."/>
            <person name="Liu K.-W."/>
            <person name="Li Z."/>
            <person name="Hsiao Y.-Y."/>
            <person name="Qi Y."/>
            <person name="Fu T."/>
            <person name="Tang G."/>
            <person name="Zhang D."/>
            <person name="Sun W.-H."/>
            <person name="Liu D.-K."/>
            <person name="Li Y."/>
            <person name="Chen G.-Z."/>
            <person name="Liu X.-D."/>
            <person name="Liao X.-Y."/>
            <person name="Jiang Y.-T."/>
            <person name="Yu X."/>
            <person name="Hao Y."/>
            <person name="Huang J."/>
            <person name="Zhao X.-W."/>
            <person name="Ke S."/>
            <person name="Chen Y.-Y."/>
            <person name="Wu W.-L."/>
            <person name="Hsu J.-L."/>
            <person name="Lin Y.-F."/>
            <person name="Huang M.-D."/>
            <person name="Li C.-Y."/>
            <person name="Huang L."/>
            <person name="Wang Z.-W."/>
            <person name="Zhao X."/>
            <person name="Zhong W.-Y."/>
            <person name="Peng D.-H."/>
            <person name="Ahmad S."/>
            <person name="Lan S."/>
            <person name="Zhang J.-S."/>
            <person name="Tsai W.-C."/>
            <person name="Van De Peer Y."/>
            <person name="Liu Z.-J."/>
        </authorList>
    </citation>
    <scope>NUCLEOTIDE SEQUENCE</scope>
    <source>
        <strain evidence="5">CP</strain>
        <tissue evidence="5">Leaves</tissue>
    </source>
</reference>
<dbReference type="GO" id="GO:0003723">
    <property type="term" value="F:RNA binding"/>
    <property type="evidence" value="ECO:0007669"/>
    <property type="project" value="UniProtKB-UniRule"/>
</dbReference>
<comment type="caution">
    <text evidence="5">The sequence shown here is derived from an EMBL/GenBank/DDBJ whole genome shotgun (WGS) entry which is preliminary data.</text>
</comment>
<dbReference type="PROSITE" id="PS50102">
    <property type="entry name" value="RRM"/>
    <property type="match status" value="2"/>
</dbReference>
<name>A0AAV9DRN9_ACOCL</name>
<evidence type="ECO:0000256" key="3">
    <source>
        <dbReference type="SAM" id="MobiDB-lite"/>
    </source>
</evidence>
<sequence length="363" mass="38818">MAKTNGRKRRRLSNPHPPPSDSSSSDTDSALESDPDRLQTLLDPYTKDRLVSLLSEAAASSPSLLSHIRSLADRGVSHRKIFVRGLSPDSTSDDLVGTFSPYGDLEDCNVVLDRPSGKCKGYGFVLFRRRSAALKALKHPEKKIRGRPACCQLASLGPSSSERSGDQHHHADVVGRKIYVSNVHQDVDRGRLRSFFERFGEIETGPLGFDTTTGKSRGFALFVYKTQEGAKKAMEEPYRMFEGHQLHVRKAADPKGKAPAQPVLAAAAQNMGIFGQNPLYGAMMAAAPGMGLMGPSPYSLGYPGLGIGGYVGGVGGDSLLGAYGGQMGLLQALPQNYGSGYAGRDSASPSAGSHGKFPSSYIW</sequence>
<evidence type="ECO:0000256" key="2">
    <source>
        <dbReference type="PROSITE-ProRule" id="PRU00176"/>
    </source>
</evidence>
<feature type="compositionally biased region" description="Basic residues" evidence="3">
    <location>
        <begin position="1"/>
        <end position="13"/>
    </location>
</feature>
<keyword evidence="6" id="KW-1185">Reference proteome</keyword>
<dbReference type="InterPro" id="IPR050886">
    <property type="entry name" value="RNA-binding_reg"/>
</dbReference>
<feature type="region of interest" description="Disordered" evidence="3">
    <location>
        <begin position="1"/>
        <end position="36"/>
    </location>
</feature>
<keyword evidence="1 2" id="KW-0694">RNA-binding</keyword>
<dbReference type="SMART" id="SM00360">
    <property type="entry name" value="RRM"/>
    <property type="match status" value="2"/>
</dbReference>
<dbReference type="EMBL" id="JAUJYO010000012">
    <property type="protein sequence ID" value="KAK1302993.1"/>
    <property type="molecule type" value="Genomic_DNA"/>
</dbReference>
<evidence type="ECO:0000313" key="5">
    <source>
        <dbReference type="EMBL" id="KAK1302993.1"/>
    </source>
</evidence>
<evidence type="ECO:0000313" key="6">
    <source>
        <dbReference type="Proteomes" id="UP001180020"/>
    </source>
</evidence>
<accession>A0AAV9DRN9</accession>
<dbReference type="InterPro" id="IPR012677">
    <property type="entry name" value="Nucleotide-bd_a/b_plait_sf"/>
</dbReference>
<feature type="compositionally biased region" description="Low complexity" evidence="3">
    <location>
        <begin position="21"/>
        <end position="32"/>
    </location>
</feature>
<dbReference type="PANTHER" id="PTHR48024">
    <property type="entry name" value="GEO13361P1-RELATED"/>
    <property type="match status" value="1"/>
</dbReference>
<evidence type="ECO:0000256" key="1">
    <source>
        <dbReference type="ARBA" id="ARBA00022884"/>
    </source>
</evidence>
<dbReference type="AlphaFoldDB" id="A0AAV9DRN9"/>
<dbReference type="SUPFAM" id="SSF54928">
    <property type="entry name" value="RNA-binding domain, RBD"/>
    <property type="match status" value="2"/>
</dbReference>